<dbReference type="SMART" id="SM00283">
    <property type="entry name" value="MA"/>
    <property type="match status" value="1"/>
</dbReference>
<keyword evidence="4 10" id="KW-0812">Transmembrane</keyword>
<evidence type="ECO:0000313" key="13">
    <source>
        <dbReference type="EMBL" id="MBV4552049.1"/>
    </source>
</evidence>
<evidence type="ECO:0000256" key="7">
    <source>
        <dbReference type="ARBA" id="ARBA00023224"/>
    </source>
</evidence>
<comment type="caution">
    <text evidence="12">The sequence shown here is derived from an EMBL/GenBank/DDBJ whole genome shotgun (WGS) entry which is preliminary data.</text>
</comment>
<comment type="subcellular location">
    <subcellularLocation>
        <location evidence="1">Cell membrane</location>
        <topology evidence="1">Multi-pass membrane protein</topology>
    </subcellularLocation>
</comment>
<dbReference type="GO" id="GO:0007165">
    <property type="term" value="P:signal transduction"/>
    <property type="evidence" value="ECO:0007669"/>
    <property type="project" value="UniProtKB-KW"/>
</dbReference>
<dbReference type="PROSITE" id="PS50111">
    <property type="entry name" value="CHEMOTAXIS_TRANSDUC_2"/>
    <property type="match status" value="1"/>
</dbReference>
<dbReference type="SUPFAM" id="SSF58104">
    <property type="entry name" value="Methyl-accepting chemotaxis protein (MCP) signaling domain"/>
    <property type="match status" value="1"/>
</dbReference>
<dbReference type="PANTHER" id="PTHR32089">
    <property type="entry name" value="METHYL-ACCEPTING CHEMOTAXIS PROTEIN MCPB"/>
    <property type="match status" value="1"/>
</dbReference>
<evidence type="ECO:0000256" key="2">
    <source>
        <dbReference type="ARBA" id="ARBA00022475"/>
    </source>
</evidence>
<organism evidence="12">
    <name type="scientific">Pseudomonas marvdashtae</name>
    <dbReference type="NCBI Taxonomy" id="2745500"/>
    <lineage>
        <taxon>Bacteria</taxon>
        <taxon>Pseudomonadati</taxon>
        <taxon>Pseudomonadota</taxon>
        <taxon>Gammaproteobacteria</taxon>
        <taxon>Pseudomonadales</taxon>
        <taxon>Pseudomonadaceae</taxon>
        <taxon>Pseudomonas</taxon>
    </lineage>
</organism>
<accession>A0A923FKP8</accession>
<evidence type="ECO:0000256" key="10">
    <source>
        <dbReference type="SAM" id="Phobius"/>
    </source>
</evidence>
<dbReference type="EMBL" id="JABWQX020000001">
    <property type="protein sequence ID" value="MBV4552049.1"/>
    <property type="molecule type" value="Genomic_DNA"/>
</dbReference>
<feature type="transmembrane region" description="Helical" evidence="10">
    <location>
        <begin position="112"/>
        <end position="129"/>
    </location>
</feature>
<dbReference type="AlphaFoldDB" id="A0A923FKP8"/>
<feature type="domain" description="Methyl-accepting transducer" evidence="11">
    <location>
        <begin position="226"/>
        <end position="462"/>
    </location>
</feature>
<feature type="transmembrane region" description="Helical" evidence="10">
    <location>
        <begin position="16"/>
        <end position="35"/>
    </location>
</feature>
<protein>
    <submittedName>
        <fullName evidence="12">Methyl-accepting chemotaxis protein</fullName>
    </submittedName>
</protein>
<dbReference type="Proteomes" id="UP000659438">
    <property type="component" value="Unassembled WGS sequence"/>
</dbReference>
<evidence type="ECO:0000256" key="8">
    <source>
        <dbReference type="ARBA" id="ARBA00029447"/>
    </source>
</evidence>
<keyword evidence="6 10" id="KW-0472">Membrane</keyword>
<evidence type="ECO:0000256" key="1">
    <source>
        <dbReference type="ARBA" id="ARBA00004651"/>
    </source>
</evidence>
<reference evidence="13" key="3">
    <citation type="submission" date="2021-06" db="EMBL/GenBank/DDBJ databases">
        <title>Updating the genus Pseudomonas: Description of 43 new species and partition of the Pseudomonas putida group.</title>
        <authorList>
            <person name="Girard L."/>
            <person name="Lood C."/>
            <person name="Vandamme P."/>
            <person name="Rokni-Zadeh H."/>
            <person name="Van Noort V."/>
            <person name="Hofte M."/>
            <person name="Lavigne R."/>
            <person name="De Mot R."/>
        </authorList>
    </citation>
    <scope>NUCLEOTIDE SEQUENCE</scope>
    <source>
        <strain evidence="13">SWRI102</strain>
    </source>
</reference>
<dbReference type="CDD" id="cd11386">
    <property type="entry name" value="MCP_signal"/>
    <property type="match status" value="1"/>
</dbReference>
<evidence type="ECO:0000313" key="14">
    <source>
        <dbReference type="Proteomes" id="UP000659438"/>
    </source>
</evidence>
<dbReference type="PRINTS" id="PR00260">
    <property type="entry name" value="CHEMTRNSDUCR"/>
</dbReference>
<evidence type="ECO:0000256" key="6">
    <source>
        <dbReference type="ARBA" id="ARBA00023136"/>
    </source>
</evidence>
<evidence type="ECO:0000259" key="11">
    <source>
        <dbReference type="PROSITE" id="PS50111"/>
    </source>
</evidence>
<dbReference type="GO" id="GO:0006935">
    <property type="term" value="P:chemotaxis"/>
    <property type="evidence" value="ECO:0007669"/>
    <property type="project" value="InterPro"/>
</dbReference>
<reference evidence="12" key="2">
    <citation type="submission" date="2020-07" db="EMBL/GenBank/DDBJ databases">
        <authorList>
            <person name="Lood C."/>
            <person name="Girard L."/>
        </authorList>
    </citation>
    <scope>NUCLEOTIDE SEQUENCE</scope>
    <source>
        <strain evidence="12">SWRI102</strain>
    </source>
</reference>
<sequence length="506" mass="55236">MTSPLRFNDHYRKADRIMLGLLWLTLLYSLGLAFLHSTFTQALLIGAPTCLLATLLYRGLGGTRAMRCIIAMALMVMAALHINQTRGVIEFHFGIFVLLAVLTFYRDWLPIVVAAATIAVHHVGFHWLQHLGYPVFVMDAHGGWTMIFVHAFYVVVESVILIYLANQSLADATDNQDVLDKVLAAAAQLSRDPGTQRSQGVKVSSGERFDHFLAQVTRLVDGVVRDTRQLSDLGQDLSQVGQTLENGARHQLDEVAQMSGAIGQLMQAMENITGHVGQTLQRAGQANEQVNRGRTTVDQTREDILELAGRINLTNETVQLLAEQAQQIGQVLDVINSIAEQTNLLALNAAIEAARAGEQGRGFAVVADEVRTLSQRTSTSTTEIQQIIAKLQQGSRQAAIAMQDSREGVERCVSASQQASQLLHAVVEDIAVINHFNDLIASTTQQQSAASMGINERLQTVQAVAERNADNIAVLTRSSQCLPPLAERLAALGQAFHGTDRQLGRK</sequence>
<evidence type="ECO:0000313" key="12">
    <source>
        <dbReference type="EMBL" id="MBC3394594.1"/>
    </source>
</evidence>
<dbReference type="GO" id="GO:0004888">
    <property type="term" value="F:transmembrane signaling receptor activity"/>
    <property type="evidence" value="ECO:0007669"/>
    <property type="project" value="InterPro"/>
</dbReference>
<feature type="transmembrane region" description="Helical" evidence="10">
    <location>
        <begin position="88"/>
        <end position="105"/>
    </location>
</feature>
<keyword evidence="2" id="KW-1003">Cell membrane</keyword>
<dbReference type="GO" id="GO:0005886">
    <property type="term" value="C:plasma membrane"/>
    <property type="evidence" value="ECO:0007669"/>
    <property type="project" value="UniProtKB-SubCell"/>
</dbReference>
<keyword evidence="7 9" id="KW-0807">Transducer</keyword>
<dbReference type="PANTHER" id="PTHR32089:SF112">
    <property type="entry name" value="LYSOZYME-LIKE PROTEIN-RELATED"/>
    <property type="match status" value="1"/>
</dbReference>
<evidence type="ECO:0000256" key="5">
    <source>
        <dbReference type="ARBA" id="ARBA00022989"/>
    </source>
</evidence>
<comment type="similarity">
    <text evidence="8">Belongs to the methyl-accepting chemotaxis (MCP) protein family.</text>
</comment>
<evidence type="ECO:0000256" key="3">
    <source>
        <dbReference type="ARBA" id="ARBA00022481"/>
    </source>
</evidence>
<dbReference type="Pfam" id="PF00015">
    <property type="entry name" value="MCPsignal"/>
    <property type="match status" value="1"/>
</dbReference>
<name>A0A923FKP8_9PSED</name>
<evidence type="ECO:0000256" key="9">
    <source>
        <dbReference type="PROSITE-ProRule" id="PRU00284"/>
    </source>
</evidence>
<gene>
    <name evidence="13" type="ORF">HU742_012945</name>
    <name evidence="12" type="ORF">HU742_05200</name>
</gene>
<dbReference type="Gene3D" id="1.10.287.950">
    <property type="entry name" value="Methyl-accepting chemotaxis protein"/>
    <property type="match status" value="1"/>
</dbReference>
<proteinExistence type="inferred from homology"/>
<feature type="transmembrane region" description="Helical" evidence="10">
    <location>
        <begin position="65"/>
        <end position="82"/>
    </location>
</feature>
<dbReference type="InterPro" id="IPR004089">
    <property type="entry name" value="MCPsignal_dom"/>
</dbReference>
<keyword evidence="3" id="KW-0488">Methylation</keyword>
<reference evidence="12 14" key="1">
    <citation type="journal article" date="2020" name="Microorganisms">
        <title>Reliable Identification of Environmental Pseudomonas Isolates Using the rpoD Gene.</title>
        <authorList>
            <consortium name="The Broad Institute Genome Sequencing Platform"/>
            <person name="Girard L."/>
            <person name="Lood C."/>
            <person name="Rokni-Zadeh H."/>
            <person name="van Noort V."/>
            <person name="Lavigne R."/>
            <person name="De Mot R."/>
        </authorList>
    </citation>
    <scope>NUCLEOTIDE SEQUENCE</scope>
    <source>
        <strain evidence="12 14">SWRI102</strain>
    </source>
</reference>
<feature type="transmembrane region" description="Helical" evidence="10">
    <location>
        <begin position="41"/>
        <end position="58"/>
    </location>
</feature>
<dbReference type="EMBL" id="JABWQX010000001">
    <property type="protein sequence ID" value="MBC3394594.1"/>
    <property type="molecule type" value="Genomic_DNA"/>
</dbReference>
<dbReference type="FunFam" id="1.10.287.950:FF:000001">
    <property type="entry name" value="Methyl-accepting chemotaxis sensory transducer"/>
    <property type="match status" value="1"/>
</dbReference>
<evidence type="ECO:0000256" key="4">
    <source>
        <dbReference type="ARBA" id="ARBA00022692"/>
    </source>
</evidence>
<feature type="transmembrane region" description="Helical" evidence="10">
    <location>
        <begin position="141"/>
        <end position="165"/>
    </location>
</feature>
<keyword evidence="5 10" id="KW-1133">Transmembrane helix</keyword>
<keyword evidence="14" id="KW-1185">Reference proteome</keyword>
<dbReference type="InterPro" id="IPR004090">
    <property type="entry name" value="Chemotax_Me-accpt_rcpt"/>
</dbReference>